<dbReference type="InterPro" id="IPR001345">
    <property type="entry name" value="PG/BPGM_mutase_AS"/>
</dbReference>
<dbReference type="Gene3D" id="3.40.50.1240">
    <property type="entry name" value="Phosphoglycerate mutase-like"/>
    <property type="match status" value="1"/>
</dbReference>
<feature type="active site" description="Tele-phosphohistidine intermediate" evidence="1">
    <location>
        <position position="12"/>
    </location>
</feature>
<gene>
    <name evidence="3" type="ORF">JMA_09620</name>
</gene>
<sequence length="200" mass="22566">MGAITLISIIRHGETDWNTEGRLQGATDIPINKTGILQAQECGHFLNDGEWDVLITSPLQRAKRTAEIINEELHLPLVVMNEFSERYFGDAEGMTREERMIAFPDKDYPNQETTEVMQQRILNGLQQINRNYPDKKVLLVAHGAIIGAILSMLSGGEIGSRKTRLINGGITTIDFAEGQWRIRDYNQVDHLSAYSERGRV</sequence>
<dbReference type="EMBL" id="CP009416">
    <property type="protein sequence ID" value="AJD90279.1"/>
    <property type="molecule type" value="Genomic_DNA"/>
</dbReference>
<dbReference type="InterPro" id="IPR050275">
    <property type="entry name" value="PGM_Phosphatase"/>
</dbReference>
<proteinExistence type="predicted"/>
<organism evidence="3 4">
    <name type="scientific">Jeotgalibacillus malaysiensis</name>
    <dbReference type="NCBI Taxonomy" id="1508404"/>
    <lineage>
        <taxon>Bacteria</taxon>
        <taxon>Bacillati</taxon>
        <taxon>Bacillota</taxon>
        <taxon>Bacilli</taxon>
        <taxon>Bacillales</taxon>
        <taxon>Caryophanaceae</taxon>
        <taxon>Jeotgalibacillus</taxon>
    </lineage>
</organism>
<dbReference type="GO" id="GO:0016791">
    <property type="term" value="F:phosphatase activity"/>
    <property type="evidence" value="ECO:0007669"/>
    <property type="project" value="TreeGrafter"/>
</dbReference>
<feature type="binding site" evidence="2">
    <location>
        <begin position="11"/>
        <end position="18"/>
    </location>
    <ligand>
        <name>substrate</name>
    </ligand>
</feature>
<dbReference type="HOGENOM" id="CLU_033323_9_4_9"/>
<dbReference type="InterPro" id="IPR013078">
    <property type="entry name" value="His_Pase_superF_clade-1"/>
</dbReference>
<reference evidence="3 4" key="1">
    <citation type="submission" date="2014-08" db="EMBL/GenBank/DDBJ databases">
        <title>Complete genome of a marine bacteria Jeotgalibacillus malaysiensis.</title>
        <authorList>
            <person name="Yaakop A.S."/>
            <person name="Chan K.-G."/>
            <person name="Goh K.M."/>
        </authorList>
    </citation>
    <scope>NUCLEOTIDE SEQUENCE [LARGE SCALE GENOMIC DNA]</scope>
    <source>
        <strain evidence="3 4">D5</strain>
    </source>
</reference>
<feature type="active site" description="Proton donor/acceptor" evidence="1">
    <location>
        <position position="85"/>
    </location>
</feature>
<dbReference type="PANTHER" id="PTHR48100:SF59">
    <property type="entry name" value="ADENOSYLCOBALAMIN_ALPHA-RIBAZOLE PHOSPHATASE"/>
    <property type="match status" value="1"/>
</dbReference>
<accession>A0A0B5AQB8</accession>
<keyword evidence="4" id="KW-1185">Reference proteome</keyword>
<dbReference type="CDD" id="cd07067">
    <property type="entry name" value="HP_PGM_like"/>
    <property type="match status" value="1"/>
</dbReference>
<dbReference type="Proteomes" id="UP000031449">
    <property type="component" value="Chromosome"/>
</dbReference>
<dbReference type="GO" id="GO:0005737">
    <property type="term" value="C:cytoplasm"/>
    <property type="evidence" value="ECO:0007669"/>
    <property type="project" value="TreeGrafter"/>
</dbReference>
<evidence type="ECO:0000313" key="4">
    <source>
        <dbReference type="Proteomes" id="UP000031449"/>
    </source>
</evidence>
<dbReference type="Pfam" id="PF00300">
    <property type="entry name" value="His_Phos_1"/>
    <property type="match status" value="1"/>
</dbReference>
<dbReference type="KEGG" id="jeo:JMA_09620"/>
<name>A0A0B5AQB8_9BACL</name>
<feature type="binding site" evidence="2">
    <location>
        <position position="61"/>
    </location>
    <ligand>
        <name>substrate</name>
    </ligand>
</feature>
<dbReference type="PROSITE" id="PS00175">
    <property type="entry name" value="PG_MUTASE"/>
    <property type="match status" value="1"/>
</dbReference>
<protein>
    <submittedName>
        <fullName evidence="3">Phosphoglycerate mutase (2,3-diphosphoglycerate-independent)</fullName>
    </submittedName>
</protein>
<evidence type="ECO:0000256" key="2">
    <source>
        <dbReference type="PIRSR" id="PIRSR613078-2"/>
    </source>
</evidence>
<evidence type="ECO:0000256" key="1">
    <source>
        <dbReference type="PIRSR" id="PIRSR613078-1"/>
    </source>
</evidence>
<dbReference type="STRING" id="1508404.JMA_09620"/>
<dbReference type="SMART" id="SM00855">
    <property type="entry name" value="PGAM"/>
    <property type="match status" value="1"/>
</dbReference>
<evidence type="ECO:0000313" key="3">
    <source>
        <dbReference type="EMBL" id="AJD90279.1"/>
    </source>
</evidence>
<dbReference type="BioCyc" id="JESP1508404:G14D9-10194-MONOMER"/>
<dbReference type="SUPFAM" id="SSF53254">
    <property type="entry name" value="Phosphoglycerate mutase-like"/>
    <property type="match status" value="1"/>
</dbReference>
<dbReference type="PANTHER" id="PTHR48100">
    <property type="entry name" value="BROAD-SPECIFICITY PHOSPHATASE YOR283W-RELATED"/>
    <property type="match status" value="1"/>
</dbReference>
<dbReference type="InterPro" id="IPR029033">
    <property type="entry name" value="His_PPase_superfam"/>
</dbReference>
<dbReference type="AlphaFoldDB" id="A0A0B5AQB8"/>